<dbReference type="PRINTS" id="PR00452">
    <property type="entry name" value="SH3DOMAIN"/>
</dbReference>
<dbReference type="EMBL" id="JAOPGA020001250">
    <property type="protein sequence ID" value="KAL0486585.1"/>
    <property type="molecule type" value="Genomic_DNA"/>
</dbReference>
<dbReference type="Pfam" id="PF14604">
    <property type="entry name" value="SH3_9"/>
    <property type="match status" value="1"/>
</dbReference>
<dbReference type="SMART" id="SM00326">
    <property type="entry name" value="SH3"/>
    <property type="match status" value="2"/>
</dbReference>
<name>A0AAW2ZCK1_9EUKA</name>
<organism evidence="9 10">
    <name type="scientific">Acrasis kona</name>
    <dbReference type="NCBI Taxonomy" id="1008807"/>
    <lineage>
        <taxon>Eukaryota</taxon>
        <taxon>Discoba</taxon>
        <taxon>Heterolobosea</taxon>
        <taxon>Tetramitia</taxon>
        <taxon>Eutetramitia</taxon>
        <taxon>Acrasidae</taxon>
        <taxon>Acrasis</taxon>
    </lineage>
</organism>
<dbReference type="SMART" id="SM00721">
    <property type="entry name" value="BAR"/>
    <property type="match status" value="1"/>
</dbReference>
<evidence type="ECO:0000256" key="2">
    <source>
        <dbReference type="ARBA" id="ARBA00022443"/>
    </source>
</evidence>
<feature type="compositionally biased region" description="Polar residues" evidence="6">
    <location>
        <begin position="281"/>
        <end position="298"/>
    </location>
</feature>
<evidence type="ECO:0000256" key="6">
    <source>
        <dbReference type="SAM" id="MobiDB-lite"/>
    </source>
</evidence>
<dbReference type="PROSITE" id="PS50870">
    <property type="entry name" value="AH"/>
    <property type="match status" value="1"/>
</dbReference>
<dbReference type="CDD" id="cd07307">
    <property type="entry name" value="BAR"/>
    <property type="match status" value="1"/>
</dbReference>
<feature type="domain" description="AH" evidence="8">
    <location>
        <begin position="24"/>
        <end position="234"/>
    </location>
</feature>
<dbReference type="PROSITE" id="PS50002">
    <property type="entry name" value="SH3"/>
    <property type="match status" value="2"/>
</dbReference>
<protein>
    <submittedName>
        <fullName evidence="9">Endophilin-A</fullName>
    </submittedName>
</protein>
<dbReference type="InterPro" id="IPR010504">
    <property type="entry name" value="AH_dom"/>
</dbReference>
<dbReference type="InterPro" id="IPR050384">
    <property type="entry name" value="Endophilin_SH3RF"/>
</dbReference>
<dbReference type="Pfam" id="PF00018">
    <property type="entry name" value="SH3_1"/>
    <property type="match status" value="1"/>
</dbReference>
<feature type="domain" description="SH3" evidence="7">
    <location>
        <begin position="297"/>
        <end position="358"/>
    </location>
</feature>
<dbReference type="PANTHER" id="PTHR14167">
    <property type="entry name" value="SH3 DOMAIN-CONTAINING"/>
    <property type="match status" value="1"/>
</dbReference>
<feature type="compositionally biased region" description="Polar residues" evidence="6">
    <location>
        <begin position="246"/>
        <end position="273"/>
    </location>
</feature>
<dbReference type="InterPro" id="IPR004148">
    <property type="entry name" value="BAR_dom"/>
</dbReference>
<dbReference type="CDD" id="cd00174">
    <property type="entry name" value="SH3"/>
    <property type="match status" value="2"/>
</dbReference>
<evidence type="ECO:0000313" key="10">
    <source>
        <dbReference type="Proteomes" id="UP001431209"/>
    </source>
</evidence>
<dbReference type="Gene3D" id="2.30.30.40">
    <property type="entry name" value="SH3 Domains"/>
    <property type="match status" value="2"/>
</dbReference>
<reference evidence="9 10" key="1">
    <citation type="submission" date="2024-03" db="EMBL/GenBank/DDBJ databases">
        <title>The Acrasis kona genome and developmental transcriptomes reveal deep origins of eukaryotic multicellular pathways.</title>
        <authorList>
            <person name="Sheikh S."/>
            <person name="Fu C.-J."/>
            <person name="Brown M.W."/>
            <person name="Baldauf S.L."/>
        </authorList>
    </citation>
    <scope>NUCLEOTIDE SEQUENCE [LARGE SCALE GENOMIC DNA]</scope>
    <source>
        <strain evidence="9 10">ATCC MYA-3509</strain>
    </source>
</reference>
<dbReference type="GO" id="GO:0019904">
    <property type="term" value="F:protein domain specific binding"/>
    <property type="evidence" value="ECO:0007669"/>
    <property type="project" value="InterPro"/>
</dbReference>
<sequence length="424" mass="47864">MKGKNLKIIRQLIKEKINKGEGGTEDEEYKQLRERINRTEKYVEKSVRITRTFSTKSEGTSKHQNEVGEFFSGAGMEEEHSTEYSEALIKVGEALKSLSTIQHSMLINIIDKFVQPTTLFQTEFEEGTRLHNRYNNKRLEANAQTATVESLKKKKETSNDPKMPEKIAAEEAKLEKLIEERDDLYAETYQGSIEQIARRDTKHLNDVCNLLYSFHHFFAEGYTLTHDLLPYIDKLKEKSKSKADATINSPQSKPNSPTSFKSSPANTPVTTSPAKKDSPRLASSAQNSPRNNPAPSDNHITVQALYDYDAQEKTEISFKEGDKIIVHNSEGDWWLGCNTKTKNAIGYFPKNFVEAGGMNVTKVPGAEKVMEALYTFQGDGQDELGFEEGDLLTVEEELEGGWLKGLNKRTGKRGLFPSNYVKSK</sequence>
<keyword evidence="2 5" id="KW-0728">SH3 domain</keyword>
<dbReference type="SUPFAM" id="SSF103657">
    <property type="entry name" value="BAR/IMD domain-like"/>
    <property type="match status" value="1"/>
</dbReference>
<keyword evidence="10" id="KW-1185">Reference proteome</keyword>
<dbReference type="InterPro" id="IPR027267">
    <property type="entry name" value="AH/BAR_dom_sf"/>
</dbReference>
<dbReference type="Pfam" id="PF03114">
    <property type="entry name" value="BAR"/>
    <property type="match status" value="1"/>
</dbReference>
<evidence type="ECO:0000256" key="4">
    <source>
        <dbReference type="ARBA" id="ARBA00023136"/>
    </source>
</evidence>
<evidence type="ECO:0000256" key="1">
    <source>
        <dbReference type="ARBA" id="ARBA00004170"/>
    </source>
</evidence>
<gene>
    <name evidence="9" type="ORF">AKO1_001408</name>
</gene>
<keyword evidence="3" id="KW-0175">Coiled coil</keyword>
<comment type="subcellular location">
    <subcellularLocation>
        <location evidence="1">Membrane</location>
        <topology evidence="1">Peripheral membrane protein</topology>
    </subcellularLocation>
</comment>
<proteinExistence type="predicted"/>
<dbReference type="AlphaFoldDB" id="A0AAW2ZCK1"/>
<dbReference type="GO" id="GO:0005737">
    <property type="term" value="C:cytoplasm"/>
    <property type="evidence" value="ECO:0007669"/>
    <property type="project" value="InterPro"/>
</dbReference>
<feature type="domain" description="SH3" evidence="7">
    <location>
        <begin position="365"/>
        <end position="424"/>
    </location>
</feature>
<dbReference type="PANTHER" id="PTHR14167:SF81">
    <property type="entry name" value="ENDOPHILIN-A"/>
    <property type="match status" value="1"/>
</dbReference>
<accession>A0AAW2ZCK1</accession>
<evidence type="ECO:0000259" key="7">
    <source>
        <dbReference type="PROSITE" id="PS50002"/>
    </source>
</evidence>
<evidence type="ECO:0000256" key="5">
    <source>
        <dbReference type="PROSITE-ProRule" id="PRU00192"/>
    </source>
</evidence>
<dbReference type="InterPro" id="IPR001452">
    <property type="entry name" value="SH3_domain"/>
</dbReference>
<dbReference type="SUPFAM" id="SSF50044">
    <property type="entry name" value="SH3-domain"/>
    <property type="match status" value="2"/>
</dbReference>
<evidence type="ECO:0000256" key="3">
    <source>
        <dbReference type="ARBA" id="ARBA00023054"/>
    </source>
</evidence>
<keyword evidence="4" id="KW-0472">Membrane</keyword>
<evidence type="ECO:0000313" key="9">
    <source>
        <dbReference type="EMBL" id="KAL0486585.1"/>
    </source>
</evidence>
<evidence type="ECO:0000259" key="8">
    <source>
        <dbReference type="PROSITE" id="PS50870"/>
    </source>
</evidence>
<dbReference type="Gene3D" id="1.20.1270.60">
    <property type="entry name" value="Arfaptin homology (AH) domain/BAR domain"/>
    <property type="match status" value="1"/>
</dbReference>
<dbReference type="Proteomes" id="UP001431209">
    <property type="component" value="Unassembled WGS sequence"/>
</dbReference>
<feature type="region of interest" description="Disordered" evidence="6">
    <location>
        <begin position="242"/>
        <end position="298"/>
    </location>
</feature>
<dbReference type="InterPro" id="IPR036028">
    <property type="entry name" value="SH3-like_dom_sf"/>
</dbReference>
<comment type="caution">
    <text evidence="9">The sequence shown here is derived from an EMBL/GenBank/DDBJ whole genome shotgun (WGS) entry which is preliminary data.</text>
</comment>